<feature type="region of interest" description="Disordered" evidence="10">
    <location>
        <begin position="291"/>
        <end position="320"/>
    </location>
</feature>
<dbReference type="AlphaFoldDB" id="A0A9P5XZT7"/>
<evidence type="ECO:0000256" key="10">
    <source>
        <dbReference type="SAM" id="MobiDB-lite"/>
    </source>
</evidence>
<keyword evidence="13" id="KW-1185">Reference proteome</keyword>
<dbReference type="OrthoDB" id="3012298at2759"/>
<evidence type="ECO:0000313" key="13">
    <source>
        <dbReference type="Proteomes" id="UP000807353"/>
    </source>
</evidence>
<proteinExistence type="inferred from homology"/>
<comment type="similarity">
    <text evidence="9">Belongs to the glycosyl hydrolase 18 family.</text>
</comment>
<dbReference type="InterPro" id="IPR017853">
    <property type="entry name" value="GH"/>
</dbReference>
<dbReference type="PROSITE" id="PS01095">
    <property type="entry name" value="GH18_1"/>
    <property type="match status" value="1"/>
</dbReference>
<evidence type="ECO:0000313" key="12">
    <source>
        <dbReference type="EMBL" id="KAF9460653.1"/>
    </source>
</evidence>
<dbReference type="GO" id="GO:0005576">
    <property type="term" value="C:extracellular region"/>
    <property type="evidence" value="ECO:0007669"/>
    <property type="project" value="TreeGrafter"/>
</dbReference>
<keyword evidence="7" id="KW-0624">Polysaccharide degradation</keyword>
<dbReference type="PANTHER" id="PTHR45708">
    <property type="entry name" value="ENDOCHITINASE"/>
    <property type="match status" value="1"/>
</dbReference>
<dbReference type="Pfam" id="PF00704">
    <property type="entry name" value="Glyco_hydro_18"/>
    <property type="match status" value="1"/>
</dbReference>
<gene>
    <name evidence="12" type="ORF">BDZ94DRAFT_1169251</name>
</gene>
<dbReference type="PROSITE" id="PS51910">
    <property type="entry name" value="GH18_2"/>
    <property type="match status" value="1"/>
</dbReference>
<dbReference type="GO" id="GO:0008843">
    <property type="term" value="F:endochitinase activity"/>
    <property type="evidence" value="ECO:0007669"/>
    <property type="project" value="UniProtKB-EC"/>
</dbReference>
<comment type="caution">
    <text evidence="12">The sequence shown here is derived from an EMBL/GenBank/DDBJ whole genome shotgun (WGS) entry which is preliminary data.</text>
</comment>
<sequence>MADGHRTVVYYQTQYEPTPLSGLSPNSPYGNYISPLPLIHLITHLFLAAFHINANKPVTIALNDFEPDHPRYDQMWTDIASMQSQGIKVIGMLGGAAPGTYECLTPDNFETFYPKLAFYIKKYKLDGMDLDVEQSVPFDDIVHLINRLKSDFGNDFIITLAPVASALEGGSNLSGFDYMQLEHTMGHMISWYNAQFFSGFGSIDPPQQYIDIVEYQNGLSPSRLVAVTLTNPDNGGGYVEIEKVVESLKTLTAKYGSEFGGVAGWEYFNSLPDRQKPWKWAEVMKSAMGAATQSNEEKVGPNGRRSRIWGRRALEAASSH</sequence>
<dbReference type="InterPro" id="IPR050542">
    <property type="entry name" value="Glycosyl_Hydrlase18_Chitinase"/>
</dbReference>
<keyword evidence="4" id="KW-0146">Chitin degradation</keyword>
<dbReference type="InterPro" id="IPR001579">
    <property type="entry name" value="Glyco_hydro_18_chit_AS"/>
</dbReference>
<evidence type="ECO:0000256" key="7">
    <source>
        <dbReference type="ARBA" id="ARBA00023326"/>
    </source>
</evidence>
<dbReference type="EC" id="3.2.1.14" evidence="2"/>
<protein>
    <recommendedName>
        <fullName evidence="2">chitinase</fullName>
        <ecNumber evidence="2">3.2.1.14</ecNumber>
    </recommendedName>
</protein>
<dbReference type="GO" id="GO:0000272">
    <property type="term" value="P:polysaccharide catabolic process"/>
    <property type="evidence" value="ECO:0007669"/>
    <property type="project" value="UniProtKB-KW"/>
</dbReference>
<evidence type="ECO:0000256" key="4">
    <source>
        <dbReference type="ARBA" id="ARBA00023024"/>
    </source>
</evidence>
<dbReference type="SUPFAM" id="SSF51445">
    <property type="entry name" value="(Trans)glycosidases"/>
    <property type="match status" value="1"/>
</dbReference>
<evidence type="ECO:0000259" key="11">
    <source>
        <dbReference type="PROSITE" id="PS51910"/>
    </source>
</evidence>
<evidence type="ECO:0000256" key="2">
    <source>
        <dbReference type="ARBA" id="ARBA00012729"/>
    </source>
</evidence>
<keyword evidence="6 8" id="KW-0326">Glycosidase</keyword>
<dbReference type="GO" id="GO:0006032">
    <property type="term" value="P:chitin catabolic process"/>
    <property type="evidence" value="ECO:0007669"/>
    <property type="project" value="UniProtKB-KW"/>
</dbReference>
<dbReference type="InterPro" id="IPR001223">
    <property type="entry name" value="Glyco_hydro18_cat"/>
</dbReference>
<evidence type="ECO:0000256" key="5">
    <source>
        <dbReference type="ARBA" id="ARBA00023277"/>
    </source>
</evidence>
<evidence type="ECO:0000256" key="3">
    <source>
        <dbReference type="ARBA" id="ARBA00022801"/>
    </source>
</evidence>
<reference evidence="12" key="1">
    <citation type="submission" date="2020-11" db="EMBL/GenBank/DDBJ databases">
        <authorList>
            <consortium name="DOE Joint Genome Institute"/>
            <person name="Ahrendt S."/>
            <person name="Riley R."/>
            <person name="Andreopoulos W."/>
            <person name="Labutti K."/>
            <person name="Pangilinan J."/>
            <person name="Ruiz-Duenas F.J."/>
            <person name="Barrasa J.M."/>
            <person name="Sanchez-Garcia M."/>
            <person name="Camarero S."/>
            <person name="Miyauchi S."/>
            <person name="Serrano A."/>
            <person name="Linde D."/>
            <person name="Babiker R."/>
            <person name="Drula E."/>
            <person name="Ayuso-Fernandez I."/>
            <person name="Pacheco R."/>
            <person name="Padilla G."/>
            <person name="Ferreira P."/>
            <person name="Barriuso J."/>
            <person name="Kellner H."/>
            <person name="Castanera R."/>
            <person name="Alfaro M."/>
            <person name="Ramirez L."/>
            <person name="Pisabarro A.G."/>
            <person name="Kuo A."/>
            <person name="Tritt A."/>
            <person name="Lipzen A."/>
            <person name="He G."/>
            <person name="Yan M."/>
            <person name="Ng V."/>
            <person name="Cullen D."/>
            <person name="Martin F."/>
            <person name="Rosso M.-N."/>
            <person name="Henrissat B."/>
            <person name="Hibbett D."/>
            <person name="Martinez A.T."/>
            <person name="Grigoriev I.V."/>
        </authorList>
    </citation>
    <scope>NUCLEOTIDE SEQUENCE</scope>
    <source>
        <strain evidence="12">CBS 247.69</strain>
    </source>
</reference>
<comment type="catalytic activity">
    <reaction evidence="1">
        <text>Random endo-hydrolysis of N-acetyl-beta-D-glucosaminide (1-&gt;4)-beta-linkages in chitin and chitodextrins.</text>
        <dbReference type="EC" id="3.2.1.14"/>
    </reaction>
</comment>
<dbReference type="Gene3D" id="3.20.20.80">
    <property type="entry name" value="Glycosidases"/>
    <property type="match status" value="1"/>
</dbReference>
<dbReference type="Proteomes" id="UP000807353">
    <property type="component" value="Unassembled WGS sequence"/>
</dbReference>
<feature type="domain" description="GH18" evidence="11">
    <location>
        <begin position="5"/>
        <end position="291"/>
    </location>
</feature>
<accession>A0A9P5XZT7</accession>
<organism evidence="12 13">
    <name type="scientific">Collybia nuda</name>
    <dbReference type="NCBI Taxonomy" id="64659"/>
    <lineage>
        <taxon>Eukaryota</taxon>
        <taxon>Fungi</taxon>
        <taxon>Dikarya</taxon>
        <taxon>Basidiomycota</taxon>
        <taxon>Agaricomycotina</taxon>
        <taxon>Agaricomycetes</taxon>
        <taxon>Agaricomycetidae</taxon>
        <taxon>Agaricales</taxon>
        <taxon>Tricholomatineae</taxon>
        <taxon>Clitocybaceae</taxon>
        <taxon>Collybia</taxon>
    </lineage>
</organism>
<evidence type="ECO:0000256" key="1">
    <source>
        <dbReference type="ARBA" id="ARBA00000822"/>
    </source>
</evidence>
<evidence type="ECO:0000256" key="9">
    <source>
        <dbReference type="RuleBase" id="RU004453"/>
    </source>
</evidence>
<name>A0A9P5XZT7_9AGAR</name>
<evidence type="ECO:0000256" key="6">
    <source>
        <dbReference type="ARBA" id="ARBA00023295"/>
    </source>
</evidence>
<dbReference type="EMBL" id="MU150295">
    <property type="protein sequence ID" value="KAF9460653.1"/>
    <property type="molecule type" value="Genomic_DNA"/>
</dbReference>
<dbReference type="PANTHER" id="PTHR45708:SF60">
    <property type="entry name" value="III CHITINASE, PUTATIVE (AFU_ORTHOLOGUE AFUA_5G03850)-RELATED"/>
    <property type="match status" value="1"/>
</dbReference>
<evidence type="ECO:0000256" key="8">
    <source>
        <dbReference type="RuleBase" id="RU000489"/>
    </source>
</evidence>
<keyword evidence="5" id="KW-0119">Carbohydrate metabolism</keyword>
<keyword evidence="3 8" id="KW-0378">Hydrolase</keyword>